<dbReference type="RefSeq" id="WP_307692636.1">
    <property type="nucleotide sequence ID" value="NZ_JAUSRO010000023.1"/>
</dbReference>
<evidence type="ECO:0000313" key="1">
    <source>
        <dbReference type="EMBL" id="MDP9902907.1"/>
    </source>
</evidence>
<name>A0ABT9SEW7_9BURK</name>
<dbReference type="EMBL" id="JAUSRO010000023">
    <property type="protein sequence ID" value="MDP9902907.1"/>
    <property type="molecule type" value="Genomic_DNA"/>
</dbReference>
<keyword evidence="1" id="KW-0378">Hydrolase</keyword>
<dbReference type="SMART" id="SM00855">
    <property type="entry name" value="PGAM"/>
    <property type="match status" value="1"/>
</dbReference>
<proteinExistence type="predicted"/>
<comment type="caution">
    <text evidence="1">The sequence shown here is derived from an EMBL/GenBank/DDBJ whole genome shotgun (WGS) entry which is preliminary data.</text>
</comment>
<sequence length="189" mass="20325">MKLWLLRHAPVDAPTGLCYGTTDFAAQADATQRAAAAMAPSLSIGIEVRTSPLQRCTQLAAALAHRRADLAVPRVDPRLAELDFGDWEGRPWQAIPRAEIDAWAADFCDARPGRGGESTRTFMQRVGAAWDEWCASGHDALWITHAGVIRAVTLLQRGVRLPASADAWPVAGVACGAWSVVERSSGARN</sequence>
<dbReference type="InterPro" id="IPR029033">
    <property type="entry name" value="His_PPase_superfam"/>
</dbReference>
<keyword evidence="2" id="KW-1185">Reference proteome</keyword>
<dbReference type="GO" id="GO:0043755">
    <property type="term" value="F:alpha-ribazole phosphatase activity"/>
    <property type="evidence" value="ECO:0007669"/>
    <property type="project" value="UniProtKB-EC"/>
</dbReference>
<dbReference type="Gene3D" id="3.40.50.1240">
    <property type="entry name" value="Phosphoglycerate mutase-like"/>
    <property type="match status" value="1"/>
</dbReference>
<dbReference type="SUPFAM" id="SSF53254">
    <property type="entry name" value="Phosphoglycerate mutase-like"/>
    <property type="match status" value="1"/>
</dbReference>
<dbReference type="Pfam" id="PF00300">
    <property type="entry name" value="His_Phos_1"/>
    <property type="match status" value="1"/>
</dbReference>
<accession>A0ABT9SEW7</accession>
<protein>
    <submittedName>
        <fullName evidence="1">Alpha-ribazole phosphatase</fullName>
        <ecNumber evidence="1">3.1.3.73</ecNumber>
    </submittedName>
</protein>
<evidence type="ECO:0000313" key="2">
    <source>
        <dbReference type="Proteomes" id="UP001226867"/>
    </source>
</evidence>
<gene>
    <name evidence="1" type="ORF">J2W36_005185</name>
</gene>
<reference evidence="1 2" key="1">
    <citation type="submission" date="2023-07" db="EMBL/GenBank/DDBJ databases">
        <title>Sorghum-associated microbial communities from plants grown in Nebraska, USA.</title>
        <authorList>
            <person name="Schachtman D."/>
        </authorList>
    </citation>
    <scope>NUCLEOTIDE SEQUENCE [LARGE SCALE GENOMIC DNA]</scope>
    <source>
        <strain evidence="1 2">DS1607</strain>
    </source>
</reference>
<organism evidence="1 2">
    <name type="scientific">Variovorax ginsengisoli</name>
    <dbReference type="NCBI Taxonomy" id="363844"/>
    <lineage>
        <taxon>Bacteria</taxon>
        <taxon>Pseudomonadati</taxon>
        <taxon>Pseudomonadota</taxon>
        <taxon>Betaproteobacteria</taxon>
        <taxon>Burkholderiales</taxon>
        <taxon>Comamonadaceae</taxon>
        <taxon>Variovorax</taxon>
    </lineage>
</organism>
<dbReference type="InterPro" id="IPR013078">
    <property type="entry name" value="His_Pase_superF_clade-1"/>
</dbReference>
<dbReference type="Proteomes" id="UP001226867">
    <property type="component" value="Unassembled WGS sequence"/>
</dbReference>
<dbReference type="EC" id="3.1.3.73" evidence="1"/>